<protein>
    <recommendedName>
        <fullName evidence="9">Mitochondrial-processing peptidase subunit beta</fullName>
        <ecNumber evidence="8">3.4.24.64</ecNumber>
    </recommendedName>
    <alternativeName>
        <fullName evidence="19">Beta-MPP</fullName>
    </alternativeName>
</protein>
<evidence type="ECO:0000256" key="10">
    <source>
        <dbReference type="ARBA" id="ARBA00022525"/>
    </source>
</evidence>
<dbReference type="InterPro" id="IPR011765">
    <property type="entry name" value="Pept_M16_N"/>
</dbReference>
<dbReference type="AlphaFoldDB" id="A0AAV1NFV0"/>
<comment type="subcellular location">
    <subcellularLocation>
        <location evidence="3">Mitochondrion</location>
    </subcellularLocation>
    <subcellularLocation>
        <location evidence="4">Secreted</location>
    </subcellularLocation>
</comment>
<dbReference type="SUPFAM" id="SSF63411">
    <property type="entry name" value="LuxS/MPP-like metallohydrolase"/>
    <property type="match status" value="2"/>
</dbReference>
<comment type="caution">
    <text evidence="24">The sequence shown here is derived from an EMBL/GenBank/DDBJ whole genome shotgun (WGS) entry which is preliminary data.</text>
</comment>
<comment type="cofactor">
    <cofactor evidence="2">
        <name>Zn(2+)</name>
        <dbReference type="ChEBI" id="CHEBI:29105"/>
    </cofactor>
</comment>
<evidence type="ECO:0000259" key="21">
    <source>
        <dbReference type="Pfam" id="PF00473"/>
    </source>
</evidence>
<evidence type="ECO:0000256" key="7">
    <source>
        <dbReference type="ARBA" id="ARBA00011587"/>
    </source>
</evidence>
<evidence type="ECO:0000256" key="20">
    <source>
        <dbReference type="ARBA" id="ARBA00045433"/>
    </source>
</evidence>
<evidence type="ECO:0000313" key="24">
    <source>
        <dbReference type="EMBL" id="CAK6958431.1"/>
    </source>
</evidence>
<gene>
    <name evidence="24" type="ORF">FSCOSCO3_A024507</name>
</gene>
<comment type="function">
    <text evidence="20">Catalytic subunit of the essential mitochondrial processing protease (MPP), which cleaves the mitochondrial sequence off newly imported precursors proteins. Preferentially, cleaves after an arginine at position P2. Required for PINK1 turnover by coupling PINK1 mitochondrial import and cleavage, which results in subsequent PINK1 proteolysis.</text>
</comment>
<evidence type="ECO:0000256" key="8">
    <source>
        <dbReference type="ARBA" id="ARBA00012299"/>
    </source>
</evidence>
<accession>A0AAV1NFV0</accession>
<evidence type="ECO:0000256" key="1">
    <source>
        <dbReference type="ARBA" id="ARBA00001098"/>
    </source>
</evidence>
<evidence type="ECO:0000256" key="15">
    <source>
        <dbReference type="ARBA" id="ARBA00022833"/>
    </source>
</evidence>
<dbReference type="Proteomes" id="UP001314229">
    <property type="component" value="Unassembled WGS sequence"/>
</dbReference>
<dbReference type="FunFam" id="3.30.830.10:FF:000001">
    <property type="entry name" value="Mitochondrial-processing peptidase subunit beta, mitochondrial"/>
    <property type="match status" value="1"/>
</dbReference>
<keyword evidence="17" id="KW-0482">Metalloprotease</keyword>
<dbReference type="PANTHER" id="PTHR11851">
    <property type="entry name" value="METALLOPROTEASE"/>
    <property type="match status" value="1"/>
</dbReference>
<dbReference type="InterPro" id="IPR011249">
    <property type="entry name" value="Metalloenz_LuxS/M16"/>
</dbReference>
<evidence type="ECO:0000256" key="14">
    <source>
        <dbReference type="ARBA" id="ARBA00022801"/>
    </source>
</evidence>
<evidence type="ECO:0000256" key="6">
    <source>
        <dbReference type="ARBA" id="ARBA00009287"/>
    </source>
</evidence>
<keyword evidence="15" id="KW-0862">Zinc</keyword>
<comment type="similarity">
    <text evidence="6">Belongs to the sauvagine/corticotropin-releasing factor/urotensin I family.</text>
</comment>
<dbReference type="Pfam" id="PF05193">
    <property type="entry name" value="Peptidase_M16_C"/>
    <property type="match status" value="1"/>
</dbReference>
<dbReference type="FunFam" id="3.30.830.10:FF:000002">
    <property type="entry name" value="Mitochondrial-processing peptidase subunit beta"/>
    <property type="match status" value="1"/>
</dbReference>
<evidence type="ECO:0000313" key="25">
    <source>
        <dbReference type="Proteomes" id="UP001314229"/>
    </source>
</evidence>
<comment type="similarity">
    <text evidence="5">Belongs to the peptidase M16 family.</text>
</comment>
<dbReference type="Gene3D" id="3.30.830.10">
    <property type="entry name" value="Metalloenzyme, LuxS/M16 peptidase-like"/>
    <property type="match status" value="2"/>
</dbReference>
<name>A0AAV1NFV0_SCOSC</name>
<evidence type="ECO:0000256" key="2">
    <source>
        <dbReference type="ARBA" id="ARBA00001947"/>
    </source>
</evidence>
<dbReference type="GO" id="GO:0004222">
    <property type="term" value="F:metalloendopeptidase activity"/>
    <property type="evidence" value="ECO:0007669"/>
    <property type="project" value="UniProtKB-EC"/>
</dbReference>
<keyword evidence="12" id="KW-0372">Hormone</keyword>
<dbReference type="GO" id="GO:0005179">
    <property type="term" value="F:hormone activity"/>
    <property type="evidence" value="ECO:0007669"/>
    <property type="project" value="UniProtKB-KW"/>
</dbReference>
<sequence length="677" mass="74233">MAASVCRVGSTVGRALAKNRNPILLSLRRGQASVSYAQSLVGVPETRLTTLDNGLRVASEETGHATCTVGLWIGAGSRYESEKNNGAGFFLEHMAFKGTKKHPQSALEQQVESMGAHLNAYTSREHTAYYMKTLAKDLPKAVELLSEVVQSCSLSEAEIEQQRGVVLRELEEVEGNLQEVCLDLLHATAFQGTPLGQSVLGPSHNARTLTRQDLVDYINSHYKAPRMVLSAAGGVNHAELVGLAKTHFSGVSFEYEGDAVPVLSPCRFTGSEIRMRDDALPLAHVAIAVEGASAASPDIVPLMVANSIIGSYDLTYGGGKHLSSRLARLAVEEGLCHSFQAFHSSYSDTGLLGIYFVTERMSIEDMMHWSQNAWMNLCTTVTESDVARGKNVLKASLVGQLNGTTPTCDDIGRHILNYGRRIPLAEWDARIDAVTPRMVREVCSKYLYDKCPAVAAVGPVEQLPDYNRMRSAISSRHHCKNEHLMIVQTSARQRRQTSILAEEEKETEGQKTLNTGLLRVKDHNRSPALHNKGGRSAFLSIYQLSTVVTLMLTMRRARVCFCLALLLPWCVQALRSRPALAKLDEDTQRDMLAVDILNRSGVLNSLLRSEQLTVLRHARAPRPASQVPKRAQQGSRFALSLDVPTSILSVLIDLAKNQDMRTKAAANAELMARIGKK</sequence>
<organism evidence="24 25">
    <name type="scientific">Scomber scombrus</name>
    <name type="common">Atlantic mackerel</name>
    <name type="synonym">Scomber vernalis</name>
    <dbReference type="NCBI Taxonomy" id="13677"/>
    <lineage>
        <taxon>Eukaryota</taxon>
        <taxon>Metazoa</taxon>
        <taxon>Chordata</taxon>
        <taxon>Craniata</taxon>
        <taxon>Vertebrata</taxon>
        <taxon>Euteleostomi</taxon>
        <taxon>Actinopterygii</taxon>
        <taxon>Neopterygii</taxon>
        <taxon>Teleostei</taxon>
        <taxon>Neoteleostei</taxon>
        <taxon>Acanthomorphata</taxon>
        <taxon>Pelagiaria</taxon>
        <taxon>Scombriformes</taxon>
        <taxon>Scombridae</taxon>
        <taxon>Scomber</taxon>
    </lineage>
</organism>
<keyword evidence="13" id="KW-0479">Metal-binding</keyword>
<dbReference type="InterPro" id="IPR050361">
    <property type="entry name" value="MPP/UQCRC_Complex"/>
</dbReference>
<evidence type="ECO:0000256" key="18">
    <source>
        <dbReference type="ARBA" id="ARBA00023128"/>
    </source>
</evidence>
<evidence type="ECO:0000256" key="4">
    <source>
        <dbReference type="ARBA" id="ARBA00004613"/>
    </source>
</evidence>
<comment type="catalytic activity">
    <reaction evidence="1">
        <text>Release of N-terminal transit peptides from precursor proteins imported into the mitochondrion, typically with Arg in position P2.</text>
        <dbReference type="EC" id="3.4.24.64"/>
    </reaction>
</comment>
<evidence type="ECO:0000256" key="3">
    <source>
        <dbReference type="ARBA" id="ARBA00004173"/>
    </source>
</evidence>
<dbReference type="EMBL" id="CAWUFR010000033">
    <property type="protein sequence ID" value="CAK6958431.1"/>
    <property type="molecule type" value="Genomic_DNA"/>
</dbReference>
<dbReference type="GO" id="GO:0005576">
    <property type="term" value="C:extracellular region"/>
    <property type="evidence" value="ECO:0007669"/>
    <property type="project" value="UniProtKB-SubCell"/>
</dbReference>
<keyword evidence="14" id="KW-0378">Hydrolase</keyword>
<evidence type="ECO:0000256" key="5">
    <source>
        <dbReference type="ARBA" id="ARBA00007261"/>
    </source>
</evidence>
<dbReference type="InterPro" id="IPR007863">
    <property type="entry name" value="Peptidase_M16_C"/>
</dbReference>
<keyword evidence="18" id="KW-0496">Mitochondrion</keyword>
<evidence type="ECO:0000256" key="13">
    <source>
        <dbReference type="ARBA" id="ARBA00022723"/>
    </source>
</evidence>
<dbReference type="GO" id="GO:0006627">
    <property type="term" value="P:protein processing involved in protein targeting to mitochondrion"/>
    <property type="evidence" value="ECO:0007669"/>
    <property type="project" value="UniProtKB-ARBA"/>
</dbReference>
<evidence type="ECO:0000256" key="16">
    <source>
        <dbReference type="ARBA" id="ARBA00022946"/>
    </source>
</evidence>
<reference evidence="24 25" key="1">
    <citation type="submission" date="2024-01" db="EMBL/GenBank/DDBJ databases">
        <authorList>
            <person name="Alioto T."/>
            <person name="Alioto T."/>
            <person name="Gomez Garrido J."/>
        </authorList>
    </citation>
    <scope>NUCLEOTIDE SEQUENCE [LARGE SCALE GENOMIC DNA]</scope>
</reference>
<keyword evidence="11" id="KW-0645">Protease</keyword>
<keyword evidence="10" id="KW-0964">Secreted</keyword>
<dbReference type="Pfam" id="PF00473">
    <property type="entry name" value="CRF"/>
    <property type="match status" value="1"/>
</dbReference>
<evidence type="ECO:0000256" key="9">
    <source>
        <dbReference type="ARBA" id="ARBA00020510"/>
    </source>
</evidence>
<dbReference type="EC" id="3.4.24.64" evidence="8"/>
<dbReference type="Pfam" id="PF00675">
    <property type="entry name" value="Peptidase_M16"/>
    <property type="match status" value="1"/>
</dbReference>
<keyword evidence="16" id="KW-0809">Transit peptide</keyword>
<evidence type="ECO:0000256" key="11">
    <source>
        <dbReference type="ARBA" id="ARBA00022670"/>
    </source>
</evidence>
<evidence type="ECO:0000256" key="12">
    <source>
        <dbReference type="ARBA" id="ARBA00022702"/>
    </source>
</evidence>
<dbReference type="GO" id="GO:0046872">
    <property type="term" value="F:metal ion binding"/>
    <property type="evidence" value="ECO:0007669"/>
    <property type="project" value="UniProtKB-KW"/>
</dbReference>
<evidence type="ECO:0000259" key="22">
    <source>
        <dbReference type="Pfam" id="PF00675"/>
    </source>
</evidence>
<evidence type="ECO:0000259" key="23">
    <source>
        <dbReference type="Pfam" id="PF05193"/>
    </source>
</evidence>
<dbReference type="PANTHER" id="PTHR11851:SF116">
    <property type="entry name" value="CYTOCHROME B-C1 COMPLEX SUBUNIT 1, MITOCHONDRIAL"/>
    <property type="match status" value="1"/>
</dbReference>
<feature type="domain" description="Corticotropin-releasing factor" evidence="21">
    <location>
        <begin position="638"/>
        <end position="674"/>
    </location>
</feature>
<feature type="domain" description="Peptidase M16 N-terminal" evidence="22">
    <location>
        <begin position="56"/>
        <end position="202"/>
    </location>
</feature>
<proteinExistence type="inferred from homology"/>
<dbReference type="InterPro" id="IPR000187">
    <property type="entry name" value="CRF"/>
</dbReference>
<keyword evidence="25" id="KW-1185">Reference proteome</keyword>
<evidence type="ECO:0000256" key="17">
    <source>
        <dbReference type="ARBA" id="ARBA00023049"/>
    </source>
</evidence>
<evidence type="ECO:0000256" key="19">
    <source>
        <dbReference type="ARBA" id="ARBA00031018"/>
    </source>
</evidence>
<comment type="subunit">
    <text evidence="7">Heterodimer of PMPCA (alpha) and PMPCB (beta) subunits, forming the mitochondrial processing protease (MPP) in which PMPCA is involved in substrate recognition and binding and PMPCB is the catalytic subunit.</text>
</comment>
<feature type="domain" description="Peptidase M16 C-terminal" evidence="23">
    <location>
        <begin position="209"/>
        <end position="393"/>
    </location>
</feature>
<dbReference type="GO" id="GO:0005759">
    <property type="term" value="C:mitochondrial matrix"/>
    <property type="evidence" value="ECO:0007669"/>
    <property type="project" value="UniProtKB-ARBA"/>
</dbReference>